<dbReference type="SMART" id="SM00292">
    <property type="entry name" value="BRCT"/>
    <property type="match status" value="4"/>
</dbReference>
<dbReference type="Proteomes" id="UP000241462">
    <property type="component" value="Unassembled WGS sequence"/>
</dbReference>
<feature type="compositionally biased region" description="Polar residues" evidence="2">
    <location>
        <begin position="582"/>
        <end position="602"/>
    </location>
</feature>
<organism evidence="4 5">
    <name type="scientific">Coniella lustricola</name>
    <dbReference type="NCBI Taxonomy" id="2025994"/>
    <lineage>
        <taxon>Eukaryota</taxon>
        <taxon>Fungi</taxon>
        <taxon>Dikarya</taxon>
        <taxon>Ascomycota</taxon>
        <taxon>Pezizomycotina</taxon>
        <taxon>Sordariomycetes</taxon>
        <taxon>Sordariomycetidae</taxon>
        <taxon>Diaporthales</taxon>
        <taxon>Schizoparmaceae</taxon>
        <taxon>Coniella</taxon>
    </lineage>
</organism>
<dbReference type="InterPro" id="IPR059215">
    <property type="entry name" value="BRCT2_TopBP1-like"/>
</dbReference>
<dbReference type="Gene3D" id="3.40.50.10190">
    <property type="entry name" value="BRCT domain"/>
    <property type="match status" value="4"/>
</dbReference>
<feature type="compositionally biased region" description="Polar residues" evidence="2">
    <location>
        <begin position="814"/>
        <end position="827"/>
    </location>
</feature>
<evidence type="ECO:0000259" key="3">
    <source>
        <dbReference type="PROSITE" id="PS50172"/>
    </source>
</evidence>
<dbReference type="AlphaFoldDB" id="A0A2T2ZTS2"/>
<dbReference type="CDD" id="cd17723">
    <property type="entry name" value="BRCT_Rad4_rpt4"/>
    <property type="match status" value="1"/>
</dbReference>
<evidence type="ECO:0000256" key="1">
    <source>
        <dbReference type="ARBA" id="ARBA00022737"/>
    </source>
</evidence>
<sequence length="970" mass="105607">MESPPPSSDLDFAEFFDPSKPFQGIVICCTSIPAHERTDLAKKLAELGGRHEYDLTPQTTHLVVGEYDTTKYRHVAKQRPDIRIMALGWVDAVRDLWVKDDPINFRALEITWTLKPFETGGGTRTQDGKMGEATRLICCVSGFEEDARASLIQQIKTHGGIYTGNLDRSCTHLIVREPTGKKYLAARKWNQHIVVKQWVDDSVRRGMILDETCYDPHLPIQDIGKDAWVKRDLRRKSLGKRLREAAEGHGEGGPRRKLRKTASIKLNSQRDNMWGEILGQKPSADLSAMSFQSEVPTQPLPNESMMGQSREMSAHRTSEVGDSFGVAKETAEDVFTSCAFYISNFSSTQFNIMMPFITSRGGTVVASLSELCPSPSMPRCFLVVPQHSHPASHPQVADGVETVTEFFIEKCIYKKGTALPDPRAHVIGRPFPVFPIQGFDQLSISTSGFLDIELNQIEKVVRQLGASYAERFTATCSLLICTSLNGARKQKLQMALTWGVPIVKVEWLWDCITTGQKLATRDYVFPELKSRAAERAQFAKPLSRSKSVSDAPKRLITTTKGLGPRSESTASRSAIQGPDMSAFNNSPLVATESPWPTNTGKGSTKEPLATGDFRTALTHQGTEQALSQQQQQPYTEPLTERSASDLNKGSPKEESLPSRPSPRKPLARVRSEICDSEAGDDDDDDDDDGLIRPQEEDHTGKSATTTRAATAERSPNKIENEKKMQREAEKAAAERQALSSRLTSLLEISAVNASNNSFESNASHGAVGGGGLDYSNAAGVTDSAAAASTTTMTAPGQQPSHRRKRSLIGRVISNASAASTNSEDSCVTTTNMNNNNTNTGKHKPLARTHSAVVSTSAAMLHEVDDNNTASQDAERAPTLPTSTQLQYDDPDATRSKQRLMSKMLGREASSTTTTTSGPDGGDHGSGGGEGRELTLGAMGAMMLEHEAAVAAAGGGVGARRTSGRVTRRRW</sequence>
<evidence type="ECO:0000256" key="2">
    <source>
        <dbReference type="SAM" id="MobiDB-lite"/>
    </source>
</evidence>
<dbReference type="Pfam" id="PF12738">
    <property type="entry name" value="PTCB-BRCT"/>
    <property type="match status" value="1"/>
</dbReference>
<feature type="compositionally biased region" description="Polar residues" evidence="2">
    <location>
        <begin position="621"/>
        <end position="634"/>
    </location>
</feature>
<proteinExistence type="predicted"/>
<dbReference type="GO" id="GO:0007095">
    <property type="term" value="P:mitotic G2 DNA damage checkpoint signaling"/>
    <property type="evidence" value="ECO:0007669"/>
    <property type="project" value="TreeGrafter"/>
</dbReference>
<feature type="compositionally biased region" description="Basic and acidic residues" evidence="2">
    <location>
        <begin position="714"/>
        <end position="733"/>
    </location>
</feature>
<dbReference type="EMBL" id="KZ678706">
    <property type="protein sequence ID" value="PSR76474.1"/>
    <property type="molecule type" value="Genomic_DNA"/>
</dbReference>
<feature type="region of interest" description="Disordered" evidence="2">
    <location>
        <begin position="866"/>
        <end position="933"/>
    </location>
</feature>
<feature type="region of interest" description="Disordered" evidence="2">
    <location>
        <begin position="621"/>
        <end position="735"/>
    </location>
</feature>
<feature type="compositionally biased region" description="Low complexity" evidence="2">
    <location>
        <begin position="906"/>
        <end position="917"/>
    </location>
</feature>
<keyword evidence="5" id="KW-1185">Reference proteome</keyword>
<dbReference type="STRING" id="2025994.A0A2T2ZTS2"/>
<reference evidence="4 5" key="1">
    <citation type="journal article" date="2018" name="Mycol. Prog.">
        <title>Coniella lustricola, a new species from submerged detritus.</title>
        <authorList>
            <person name="Raudabaugh D.B."/>
            <person name="Iturriaga T."/>
            <person name="Carver A."/>
            <person name="Mondo S."/>
            <person name="Pangilinan J."/>
            <person name="Lipzen A."/>
            <person name="He G."/>
            <person name="Amirebrahimi M."/>
            <person name="Grigoriev I.V."/>
            <person name="Miller A.N."/>
        </authorList>
    </citation>
    <scope>NUCLEOTIDE SEQUENCE [LARGE SCALE GENOMIC DNA]</scope>
    <source>
        <strain evidence="4 5">B22-T-1</strain>
    </source>
</reference>
<name>A0A2T2ZTS2_9PEZI</name>
<feature type="region of interest" description="Disordered" evidence="2">
    <location>
        <begin position="539"/>
        <end position="609"/>
    </location>
</feature>
<feature type="domain" description="BRCT" evidence="3">
    <location>
        <begin position="17"/>
        <end position="90"/>
    </location>
</feature>
<accession>A0A2T2ZTS2</accession>
<evidence type="ECO:0000313" key="4">
    <source>
        <dbReference type="EMBL" id="PSR76474.1"/>
    </source>
</evidence>
<dbReference type="Pfam" id="PF00533">
    <property type="entry name" value="BRCT"/>
    <property type="match status" value="2"/>
</dbReference>
<dbReference type="PROSITE" id="PS50172">
    <property type="entry name" value="BRCT"/>
    <property type="match status" value="3"/>
</dbReference>
<dbReference type="PANTHER" id="PTHR13561">
    <property type="entry name" value="DNA REPLICATION REGULATOR DPB11-RELATED"/>
    <property type="match status" value="1"/>
</dbReference>
<feature type="region of interest" description="Disordered" evidence="2">
    <location>
        <begin position="786"/>
        <end position="805"/>
    </location>
</feature>
<evidence type="ECO:0000313" key="5">
    <source>
        <dbReference type="Proteomes" id="UP000241462"/>
    </source>
</evidence>
<feature type="compositionally biased region" description="Acidic residues" evidence="2">
    <location>
        <begin position="674"/>
        <end position="688"/>
    </location>
</feature>
<feature type="region of interest" description="Disordered" evidence="2">
    <location>
        <begin position="814"/>
        <end position="846"/>
    </location>
</feature>
<keyword evidence="1" id="KW-0677">Repeat</keyword>
<dbReference type="OrthoDB" id="251770at2759"/>
<dbReference type="CDD" id="cd17731">
    <property type="entry name" value="BRCT_TopBP1_rpt2_like"/>
    <property type="match status" value="1"/>
</dbReference>
<dbReference type="InterPro" id="IPR036420">
    <property type="entry name" value="BRCT_dom_sf"/>
</dbReference>
<protein>
    <submittedName>
        <fullName evidence="4">BRCT domain-containing protein</fullName>
    </submittedName>
</protein>
<dbReference type="GO" id="GO:0033314">
    <property type="term" value="P:mitotic DNA replication checkpoint signaling"/>
    <property type="evidence" value="ECO:0007669"/>
    <property type="project" value="TreeGrafter"/>
</dbReference>
<dbReference type="GO" id="GO:0006270">
    <property type="term" value="P:DNA replication initiation"/>
    <property type="evidence" value="ECO:0007669"/>
    <property type="project" value="TreeGrafter"/>
</dbReference>
<dbReference type="FunFam" id="3.40.50.10190:FF:000010">
    <property type="entry name" value="DNA topoisomerase II binding protein 1"/>
    <property type="match status" value="1"/>
</dbReference>
<dbReference type="PANTHER" id="PTHR13561:SF20">
    <property type="entry name" value="DNA TOPOISOMERASE 2-BINDING PROTEIN 1"/>
    <property type="match status" value="1"/>
</dbReference>
<dbReference type="CDD" id="cd18433">
    <property type="entry name" value="BRCT_Rad4_rpt3"/>
    <property type="match status" value="1"/>
</dbReference>
<dbReference type="InParanoid" id="A0A2T2ZTS2"/>
<feature type="domain" description="BRCT" evidence="3">
    <location>
        <begin position="439"/>
        <end position="525"/>
    </location>
</feature>
<feature type="compositionally biased region" description="Basic and acidic residues" evidence="2">
    <location>
        <begin position="689"/>
        <end position="700"/>
    </location>
</feature>
<feature type="domain" description="BRCT" evidence="3">
    <location>
        <begin position="148"/>
        <end position="216"/>
    </location>
</feature>
<gene>
    <name evidence="4" type="ORF">BD289DRAFT_446595</name>
</gene>
<feature type="compositionally biased region" description="Polar residues" evidence="2">
    <location>
        <begin position="556"/>
        <end position="574"/>
    </location>
</feature>
<feature type="compositionally biased region" description="Low complexity" evidence="2">
    <location>
        <begin position="828"/>
        <end position="839"/>
    </location>
</feature>
<dbReference type="InterPro" id="IPR001357">
    <property type="entry name" value="BRCT_dom"/>
</dbReference>
<dbReference type="SUPFAM" id="SSF52113">
    <property type="entry name" value="BRCT domain"/>
    <property type="match status" value="4"/>
</dbReference>